<dbReference type="RefSeq" id="WP_338891905.1">
    <property type="nucleotide sequence ID" value="NZ_CP147846.1"/>
</dbReference>
<reference evidence="1 2" key="1">
    <citation type="submission" date="2024-03" db="EMBL/GenBank/DDBJ databases">
        <title>Natural products discovery in diverse microorganisms through a two-stage MS feature dereplication strategy.</title>
        <authorList>
            <person name="Zhang R."/>
        </authorList>
    </citation>
    <scope>NUCLEOTIDE SEQUENCE [LARGE SCALE GENOMIC DNA]</scope>
    <source>
        <strain evidence="1 2">18930</strain>
    </source>
</reference>
<dbReference type="EMBL" id="CP147846">
    <property type="protein sequence ID" value="WXG70463.1"/>
    <property type="molecule type" value="Genomic_DNA"/>
</dbReference>
<gene>
    <name evidence="1" type="ORF">WDS16_08205</name>
</gene>
<protein>
    <submittedName>
        <fullName evidence="1">Uncharacterized protein</fullName>
    </submittedName>
</protein>
<proteinExistence type="predicted"/>
<accession>A0ABZ2PTC0</accession>
<dbReference type="Proteomes" id="UP001432000">
    <property type="component" value="Chromosome"/>
</dbReference>
<evidence type="ECO:0000313" key="1">
    <source>
        <dbReference type="EMBL" id="WXG70463.1"/>
    </source>
</evidence>
<keyword evidence="2" id="KW-1185">Reference proteome</keyword>
<sequence length="188" mass="20579">MTTATTRYLRPIAVVDEPAGNICIWHVDVGPDIGLSRLSGAWVLDPDNAPSIQTLIKDRHVVRCGGTDVVERYDIAITGTVDVDATFTAVLAERDSLQERFDSHAAARRTLVVPSWPDVVHPAETAATVRRSREVAEQTGNAFPLARGFNELARAWTQIEKQRLARPFLVDPAGPATRPLPLALHTND</sequence>
<organism evidence="1 2">
    <name type="scientific">Rhodococcus sovatensis</name>
    <dbReference type="NCBI Taxonomy" id="1805840"/>
    <lineage>
        <taxon>Bacteria</taxon>
        <taxon>Bacillati</taxon>
        <taxon>Actinomycetota</taxon>
        <taxon>Actinomycetes</taxon>
        <taxon>Mycobacteriales</taxon>
        <taxon>Nocardiaceae</taxon>
        <taxon>Rhodococcus</taxon>
    </lineage>
</organism>
<name>A0ABZ2PTC0_9NOCA</name>
<evidence type="ECO:0000313" key="2">
    <source>
        <dbReference type="Proteomes" id="UP001432000"/>
    </source>
</evidence>